<protein>
    <submittedName>
        <fullName evidence="1">Uncharacterized protein</fullName>
    </submittedName>
</protein>
<name>A0A3T0TTP4_9BACT</name>
<organism evidence="1 2">
    <name type="scientific">Metamycoplasma phocicerebrale</name>
    <dbReference type="NCBI Taxonomy" id="142649"/>
    <lineage>
        <taxon>Bacteria</taxon>
        <taxon>Bacillati</taxon>
        <taxon>Mycoplasmatota</taxon>
        <taxon>Mycoplasmoidales</taxon>
        <taxon>Metamycoplasmataceae</taxon>
        <taxon>Metamycoplasma</taxon>
    </lineage>
</organism>
<proteinExistence type="predicted"/>
<gene>
    <name evidence="1" type="ORF">DMC14_001390</name>
</gene>
<dbReference type="AlphaFoldDB" id="A0A3T0TTP4"/>
<sequence>MKKILFLGSALVSVPFTIVSAKIEKNNEIDISLTQKNALNDYKNIIRNKDVKIKFTKYLDVDKKLRSLLVVYVNKGYSIISLANGKIIEVNPLSKKYLNFNKEVNDSQVFVTKELFSHGMNYAINDKSRSNMSQNKFFKYDNKFIDGWDFEQILKRKGIIS</sequence>
<dbReference type="Proteomes" id="UP000256585">
    <property type="component" value="Chromosome"/>
</dbReference>
<dbReference type="EMBL" id="CP033058">
    <property type="protein sequence ID" value="AZZ65440.1"/>
    <property type="molecule type" value="Genomic_DNA"/>
</dbReference>
<evidence type="ECO:0000313" key="1">
    <source>
        <dbReference type="EMBL" id="AZZ65440.1"/>
    </source>
</evidence>
<reference evidence="1" key="1">
    <citation type="submission" date="2019-03" db="EMBL/GenBank/DDBJ databases">
        <title>Draft Sequence and Annotation of the Mycoplasma phocicerebrale Strain 1049T Genome.</title>
        <authorList>
            <person name="Frasca S.Jr."/>
            <person name="Kutish G.F."/>
            <person name="Castellanos Gell J."/>
            <person name="Michaels D.L."/>
            <person name="Brown D.R."/>
        </authorList>
    </citation>
    <scope>NUCLEOTIDE SEQUENCE</scope>
    <source>
        <strain evidence="1">1049</strain>
    </source>
</reference>
<dbReference type="KEGG" id="mphc:DMC14_001390"/>
<accession>A0A3T0TTP4</accession>
<keyword evidence="2" id="KW-1185">Reference proteome</keyword>
<evidence type="ECO:0000313" key="2">
    <source>
        <dbReference type="Proteomes" id="UP000256585"/>
    </source>
</evidence>
<dbReference type="RefSeq" id="WP_116171730.1">
    <property type="nucleotide sequence ID" value="NZ_CP033058.2"/>
</dbReference>